<keyword evidence="7" id="KW-1185">Reference proteome</keyword>
<dbReference type="FunFam" id="3.30.420.40:FF:000028">
    <property type="entry name" value="heat shock 70 kDa protein-like"/>
    <property type="match status" value="1"/>
</dbReference>
<proteinExistence type="inferred from homology"/>
<comment type="caution">
    <text evidence="6">The sequence shown here is derived from an EMBL/GenBank/DDBJ whole genome shotgun (WGS) entry which is preliminary data.</text>
</comment>
<dbReference type="Gene3D" id="3.30.70.420">
    <property type="entry name" value="Hydroxymethylglutaryl-CoA reductase, class I/II, NAD/NADP-binding domain"/>
    <property type="match status" value="1"/>
</dbReference>
<sequence>MMMMMMMIRRRRGGGGGGVKGKGPTIKIDLRTMYSCVGVLQHDCIEIIANYQGTRTTPSYIGFSDTERLIGDAAKNQVTTNPINTVFVVSIASLTELSFNWNGFISTMIPNVRFTYKSIYSMKAIRAGELKLFMEDPHNFHILSLVFNRSSRFAKPQSIKCAVAWKNLYMRFSRTTGDNLRNETKV</sequence>
<evidence type="ECO:0000256" key="5">
    <source>
        <dbReference type="ARBA" id="ARBA00023229"/>
    </source>
</evidence>
<dbReference type="InterPro" id="IPR013126">
    <property type="entry name" value="Hsp_70_fam"/>
</dbReference>
<name>A0AAP0P957_9MAGN</name>
<dbReference type="Gene3D" id="3.30.420.40">
    <property type="match status" value="1"/>
</dbReference>
<keyword evidence="5" id="KW-0414">Isoprene biosynthesis</keyword>
<dbReference type="InterPro" id="IPR002202">
    <property type="entry name" value="HMG_CoA_Rdtase"/>
</dbReference>
<dbReference type="GO" id="GO:0004420">
    <property type="term" value="F:hydroxymethylglutaryl-CoA reductase (NADPH) activity"/>
    <property type="evidence" value="ECO:0007669"/>
    <property type="project" value="InterPro"/>
</dbReference>
<dbReference type="Pfam" id="PF00012">
    <property type="entry name" value="HSP70"/>
    <property type="match status" value="1"/>
</dbReference>
<dbReference type="SUPFAM" id="SSF53067">
    <property type="entry name" value="Actin-like ATPase domain"/>
    <property type="match status" value="1"/>
</dbReference>
<evidence type="ECO:0000256" key="2">
    <source>
        <dbReference type="ARBA" id="ARBA00007381"/>
    </source>
</evidence>
<accession>A0AAP0P957</accession>
<comment type="similarity">
    <text evidence="2">Belongs to the heat shock protein 70 family.</text>
</comment>
<dbReference type="EMBL" id="JBBNAG010000005">
    <property type="protein sequence ID" value="KAK9132146.1"/>
    <property type="molecule type" value="Genomic_DNA"/>
</dbReference>
<organism evidence="6 7">
    <name type="scientific">Stephania cephalantha</name>
    <dbReference type="NCBI Taxonomy" id="152367"/>
    <lineage>
        <taxon>Eukaryota</taxon>
        <taxon>Viridiplantae</taxon>
        <taxon>Streptophyta</taxon>
        <taxon>Embryophyta</taxon>
        <taxon>Tracheophyta</taxon>
        <taxon>Spermatophyta</taxon>
        <taxon>Magnoliopsida</taxon>
        <taxon>Ranunculales</taxon>
        <taxon>Menispermaceae</taxon>
        <taxon>Menispermoideae</taxon>
        <taxon>Cissampelideae</taxon>
        <taxon>Stephania</taxon>
    </lineage>
</organism>
<comment type="pathway">
    <text evidence="1">Metabolic intermediate biosynthesis; (R)-mevalonate biosynthesis; (R)-mevalonate from acetyl-CoA: step 3/3.</text>
</comment>
<evidence type="ECO:0000256" key="3">
    <source>
        <dbReference type="ARBA" id="ARBA00022741"/>
    </source>
</evidence>
<evidence type="ECO:0008006" key="8">
    <source>
        <dbReference type="Google" id="ProtNLM"/>
    </source>
</evidence>
<protein>
    <recommendedName>
        <fullName evidence="8">Heat shock protein 70</fullName>
    </recommendedName>
</protein>
<evidence type="ECO:0000256" key="1">
    <source>
        <dbReference type="ARBA" id="ARBA00005084"/>
    </source>
</evidence>
<dbReference type="GO" id="GO:0140662">
    <property type="term" value="F:ATP-dependent protein folding chaperone"/>
    <property type="evidence" value="ECO:0007669"/>
    <property type="project" value="InterPro"/>
</dbReference>
<evidence type="ECO:0000256" key="4">
    <source>
        <dbReference type="ARBA" id="ARBA00022840"/>
    </source>
</evidence>
<dbReference type="InterPro" id="IPR043129">
    <property type="entry name" value="ATPase_NBD"/>
</dbReference>
<gene>
    <name evidence="6" type="ORF">Scep_011674</name>
</gene>
<evidence type="ECO:0000313" key="6">
    <source>
        <dbReference type="EMBL" id="KAK9132146.1"/>
    </source>
</evidence>
<dbReference type="PROSITE" id="PS50065">
    <property type="entry name" value="HMG_COA_REDUCTASE_4"/>
    <property type="match status" value="1"/>
</dbReference>
<keyword evidence="4" id="KW-0067">ATP-binding</keyword>
<dbReference type="PRINTS" id="PR00301">
    <property type="entry name" value="HEATSHOCK70"/>
</dbReference>
<dbReference type="GO" id="GO:0005524">
    <property type="term" value="F:ATP binding"/>
    <property type="evidence" value="ECO:0007669"/>
    <property type="project" value="UniProtKB-KW"/>
</dbReference>
<dbReference type="PANTHER" id="PTHR19375">
    <property type="entry name" value="HEAT SHOCK PROTEIN 70KDA"/>
    <property type="match status" value="1"/>
</dbReference>
<dbReference type="InterPro" id="IPR009023">
    <property type="entry name" value="HMG_CoA_Rdtase_NAD(P)-bd_sf"/>
</dbReference>
<dbReference type="SUPFAM" id="SSF55035">
    <property type="entry name" value="NAD-binding domain of HMG-CoA reductase"/>
    <property type="match status" value="1"/>
</dbReference>
<evidence type="ECO:0000313" key="7">
    <source>
        <dbReference type="Proteomes" id="UP001419268"/>
    </source>
</evidence>
<dbReference type="Proteomes" id="UP001419268">
    <property type="component" value="Unassembled WGS sequence"/>
</dbReference>
<dbReference type="AlphaFoldDB" id="A0AAP0P957"/>
<keyword evidence="3" id="KW-0547">Nucleotide-binding</keyword>
<dbReference type="GO" id="GO:0015936">
    <property type="term" value="P:coenzyme A metabolic process"/>
    <property type="evidence" value="ECO:0007669"/>
    <property type="project" value="InterPro"/>
</dbReference>
<dbReference type="GO" id="GO:0008299">
    <property type="term" value="P:isoprenoid biosynthetic process"/>
    <property type="evidence" value="ECO:0007669"/>
    <property type="project" value="UniProtKB-KW"/>
</dbReference>
<reference evidence="6 7" key="1">
    <citation type="submission" date="2024-01" db="EMBL/GenBank/DDBJ databases">
        <title>Genome assemblies of Stephania.</title>
        <authorList>
            <person name="Yang L."/>
        </authorList>
    </citation>
    <scope>NUCLEOTIDE SEQUENCE [LARGE SCALE GENOMIC DNA]</scope>
    <source>
        <strain evidence="6">JXDWG</strain>
        <tissue evidence="6">Leaf</tissue>
    </source>
</reference>